<keyword evidence="4" id="KW-1185">Reference proteome</keyword>
<reference evidence="4" key="2">
    <citation type="submission" date="2015-01" db="EMBL/GenBank/DDBJ databases">
        <title>Evolutionary Origins and Diversification of the Mycorrhizal Mutualists.</title>
        <authorList>
            <consortium name="DOE Joint Genome Institute"/>
            <consortium name="Mycorrhizal Genomics Consortium"/>
            <person name="Kohler A."/>
            <person name="Kuo A."/>
            <person name="Nagy L.G."/>
            <person name="Floudas D."/>
            <person name="Copeland A."/>
            <person name="Barry K.W."/>
            <person name="Cichocki N."/>
            <person name="Veneault-Fourrey C."/>
            <person name="LaButti K."/>
            <person name="Lindquist E.A."/>
            <person name="Lipzen A."/>
            <person name="Lundell T."/>
            <person name="Morin E."/>
            <person name="Murat C."/>
            <person name="Riley R."/>
            <person name="Ohm R."/>
            <person name="Sun H."/>
            <person name="Tunlid A."/>
            <person name="Henrissat B."/>
            <person name="Grigoriev I.V."/>
            <person name="Hibbett D.S."/>
            <person name="Martin F."/>
        </authorList>
    </citation>
    <scope>NUCLEOTIDE SEQUENCE [LARGE SCALE GENOMIC DNA]</scope>
    <source>
        <strain evidence="4">Zn</strain>
    </source>
</reference>
<sequence>MSVSNESIWQKLAEANDTIEYYEEQLEEAEAKLAEKENELAAKDNKLTASEKKLADTKEDLGFYQEEVENLNIALDDTNADLEEEQKRSQKLNQQLSQSRDSIDSAQSTYQQALSALKEEYENAQAVMKAEHDTAIAALRDEQQGKEECGAHATLGKDLEAAKVSMKDLQLQLVNLTKEVRDKSALATKLTKDQVALKRELESATISSSGSKTEIDNWKGIVAEITAGRDAVLAELSATSELLLRESRAKESAQVAVQEFQDQFASVEAMIDDAINHIGCADTFAYESKLDYIPASANAVLSLLKEKSNIHRELLEARTAKEESGVAVPDVQERVDTVVAMGRKLEAELRDRIRQQQAVIDGQVATISKQSGDIQVRGAEGVNLQIALKRRDEQVRALEKQLAREQTRATELQELESQNALLKRKLDLATPMISSLEETIERRDESLAKLQEEKERAAKLLAETEMKLEEVQEQSTFRRAANQDLILRIDNDTEFIAKHNDATETLKGEITDLKDKIRKTELHCQRKLAGQDFRPGPQQMAEIRRGVQFAMEVTLKNEMRLRVRKELEDAFSAEMREELKAEVAREFADLERARQDKVKRVLGHDNSSRATVVDGLRISPIHVSLSEVGVETPTTAVPRLTTGMHSVATIVLVVLVALVAFFFRFLGLRSTDESVTRSSELLDLPAAEEVLPASKTISEFLPPTRVLGVASPLPGDSST</sequence>
<keyword evidence="1" id="KW-0175">Coiled coil</keyword>
<reference evidence="3 4" key="1">
    <citation type="submission" date="2014-04" db="EMBL/GenBank/DDBJ databases">
        <authorList>
            <consortium name="DOE Joint Genome Institute"/>
            <person name="Kuo A."/>
            <person name="Martino E."/>
            <person name="Perotto S."/>
            <person name="Kohler A."/>
            <person name="Nagy L.G."/>
            <person name="Floudas D."/>
            <person name="Copeland A."/>
            <person name="Barry K.W."/>
            <person name="Cichocki N."/>
            <person name="Veneault-Fourrey C."/>
            <person name="LaButti K."/>
            <person name="Lindquist E.A."/>
            <person name="Lipzen A."/>
            <person name="Lundell T."/>
            <person name="Morin E."/>
            <person name="Murat C."/>
            <person name="Sun H."/>
            <person name="Tunlid A."/>
            <person name="Henrissat B."/>
            <person name="Grigoriev I.V."/>
            <person name="Hibbett D.S."/>
            <person name="Martin F."/>
            <person name="Nordberg H.P."/>
            <person name="Cantor M.N."/>
            <person name="Hua S.X."/>
        </authorList>
    </citation>
    <scope>NUCLEOTIDE SEQUENCE [LARGE SCALE GENOMIC DNA]</scope>
    <source>
        <strain evidence="3 4">Zn</strain>
    </source>
</reference>
<dbReference type="Proteomes" id="UP000054321">
    <property type="component" value="Unassembled WGS sequence"/>
</dbReference>
<feature type="transmembrane region" description="Helical" evidence="2">
    <location>
        <begin position="647"/>
        <end position="667"/>
    </location>
</feature>
<evidence type="ECO:0000256" key="1">
    <source>
        <dbReference type="SAM" id="Coils"/>
    </source>
</evidence>
<evidence type="ECO:0000256" key="2">
    <source>
        <dbReference type="SAM" id="Phobius"/>
    </source>
</evidence>
<feature type="coiled-coil region" evidence="1">
    <location>
        <begin position="12"/>
        <end position="134"/>
    </location>
</feature>
<protein>
    <submittedName>
        <fullName evidence="3">Uncharacterized protein</fullName>
    </submittedName>
</protein>
<dbReference type="EMBL" id="KN832882">
    <property type="protein sequence ID" value="KIM97574.1"/>
    <property type="molecule type" value="Genomic_DNA"/>
</dbReference>
<proteinExistence type="predicted"/>
<organism evidence="3 4">
    <name type="scientific">Oidiodendron maius (strain Zn)</name>
    <dbReference type="NCBI Taxonomy" id="913774"/>
    <lineage>
        <taxon>Eukaryota</taxon>
        <taxon>Fungi</taxon>
        <taxon>Dikarya</taxon>
        <taxon>Ascomycota</taxon>
        <taxon>Pezizomycotina</taxon>
        <taxon>Leotiomycetes</taxon>
        <taxon>Leotiomycetes incertae sedis</taxon>
        <taxon>Myxotrichaceae</taxon>
        <taxon>Oidiodendron</taxon>
    </lineage>
</organism>
<dbReference type="STRING" id="913774.A0A0C3H2F8"/>
<keyword evidence="2" id="KW-1133">Transmembrane helix</keyword>
<keyword evidence="2" id="KW-0812">Transmembrane</keyword>
<dbReference type="HOGENOM" id="CLU_384533_0_0_1"/>
<feature type="coiled-coil region" evidence="1">
    <location>
        <begin position="159"/>
        <end position="186"/>
    </location>
</feature>
<name>A0A0C3H2F8_OIDMZ</name>
<dbReference type="InParanoid" id="A0A0C3H2F8"/>
<keyword evidence="2" id="KW-0472">Membrane</keyword>
<evidence type="ECO:0000313" key="3">
    <source>
        <dbReference type="EMBL" id="KIM97574.1"/>
    </source>
</evidence>
<evidence type="ECO:0000313" key="4">
    <source>
        <dbReference type="Proteomes" id="UP000054321"/>
    </source>
</evidence>
<dbReference type="SUPFAM" id="SSF57997">
    <property type="entry name" value="Tropomyosin"/>
    <property type="match status" value="1"/>
</dbReference>
<dbReference type="AlphaFoldDB" id="A0A0C3H2F8"/>
<accession>A0A0C3H2F8</accession>
<gene>
    <name evidence="3" type="ORF">OIDMADRAFT_58178</name>
</gene>
<feature type="coiled-coil region" evidence="1">
    <location>
        <begin position="388"/>
        <end position="516"/>
    </location>
</feature>